<dbReference type="Proteomes" id="UP001140453">
    <property type="component" value="Unassembled WGS sequence"/>
</dbReference>
<reference evidence="9" key="1">
    <citation type="submission" date="2022-10" db="EMBL/GenBank/DDBJ databases">
        <title>Tapping the CABI collections for fungal endophytes: first genome assemblies for Collariella, Neodidymelliopsis, Ascochyta clinopodiicola, Didymella pomorum, Didymosphaeria variabile, Neocosmospora piperis and Neocucurbitaria cava.</title>
        <authorList>
            <person name="Hill R."/>
        </authorList>
    </citation>
    <scope>NUCLEOTIDE SEQUENCE</scope>
    <source>
        <strain evidence="9">IMI 355082</strain>
    </source>
</reference>
<sequence length="515" mass="57055">MLYGPQVATLASLVTVWTLATTALVLRLVARRMTSTPFWIDDFTCIAAYLLGTTYNAWVLVWIRDGFGLRLDEITWLSRADAVSRARRDVYFCEAFSSLALGVSKLAILAFYWRHFSHARIRYAVLYLAFLSFCWLVARTTVGAIRCVPAVSFWETSAQGECLLDERKIVYGGSISHLILGSLILALPLLELRKLRLQFWPLLGVIAIYICGILTCLCAIGVMVIALRVPAAVEDSFEIKDAVLFLSVEVNLLIVTASLPLLQPILEFVRKHLHHSAGLRDSCTHAAASTPAPTTPFISAEQEPPSRRPRRFRLSLSLPTTLFDSKIWTRLSSAATSKVNTGTDRSARTVGNKTVMTVSHDQFTRGVHVQLHREFRFVSPPGPEPIFVRPRRTDSSPEPGTAEDASRGEEEASAIYEGDVVDRMEKGEGKAVEQISNMIHPNTGDGATRRGHPEDQIDKGKAIHESNEPGHLDSEGAVSSRTEIIVESKEPEDASTNPIVKSMEQMPEKVENDTQ</sequence>
<comment type="subcellular location">
    <subcellularLocation>
        <location evidence="1">Membrane</location>
        <topology evidence="1">Multi-pass membrane protein</topology>
    </subcellularLocation>
</comment>
<evidence type="ECO:0000313" key="9">
    <source>
        <dbReference type="EMBL" id="KAJ4388983.1"/>
    </source>
</evidence>
<dbReference type="GO" id="GO:0016020">
    <property type="term" value="C:membrane"/>
    <property type="evidence" value="ECO:0007669"/>
    <property type="project" value="UniProtKB-SubCell"/>
</dbReference>
<feature type="region of interest" description="Disordered" evidence="6">
    <location>
        <begin position="378"/>
        <end position="424"/>
    </location>
</feature>
<feature type="region of interest" description="Disordered" evidence="6">
    <location>
        <begin position="438"/>
        <end position="515"/>
    </location>
</feature>
<name>A0A9W9CUH6_9PEZI</name>
<keyword evidence="2 7" id="KW-0812">Transmembrane</keyword>
<protein>
    <recommendedName>
        <fullName evidence="8">Rhodopsin domain-containing protein</fullName>
    </recommendedName>
</protein>
<feature type="transmembrane region" description="Helical" evidence="7">
    <location>
        <begin position="6"/>
        <end position="26"/>
    </location>
</feature>
<keyword evidence="10" id="KW-1185">Reference proteome</keyword>
<evidence type="ECO:0000256" key="5">
    <source>
        <dbReference type="ARBA" id="ARBA00038359"/>
    </source>
</evidence>
<dbReference type="OrthoDB" id="5421689at2759"/>
<evidence type="ECO:0000256" key="4">
    <source>
        <dbReference type="ARBA" id="ARBA00023136"/>
    </source>
</evidence>
<feature type="transmembrane region" description="Helical" evidence="7">
    <location>
        <begin position="202"/>
        <end position="227"/>
    </location>
</feature>
<organism evidence="9 10">
    <name type="scientific">Gnomoniopsis smithogilvyi</name>
    <dbReference type="NCBI Taxonomy" id="1191159"/>
    <lineage>
        <taxon>Eukaryota</taxon>
        <taxon>Fungi</taxon>
        <taxon>Dikarya</taxon>
        <taxon>Ascomycota</taxon>
        <taxon>Pezizomycotina</taxon>
        <taxon>Sordariomycetes</taxon>
        <taxon>Sordariomycetidae</taxon>
        <taxon>Diaporthales</taxon>
        <taxon>Gnomoniaceae</taxon>
        <taxon>Gnomoniopsis</taxon>
    </lineage>
</organism>
<evidence type="ECO:0000256" key="6">
    <source>
        <dbReference type="SAM" id="MobiDB-lite"/>
    </source>
</evidence>
<evidence type="ECO:0000313" key="10">
    <source>
        <dbReference type="Proteomes" id="UP001140453"/>
    </source>
</evidence>
<feature type="compositionally biased region" description="Low complexity" evidence="6">
    <location>
        <begin position="285"/>
        <end position="296"/>
    </location>
</feature>
<feature type="domain" description="Rhodopsin" evidence="8">
    <location>
        <begin position="26"/>
        <end position="267"/>
    </location>
</feature>
<feature type="transmembrane region" description="Helical" evidence="7">
    <location>
        <begin position="95"/>
        <end position="113"/>
    </location>
</feature>
<keyword evidence="4 7" id="KW-0472">Membrane</keyword>
<feature type="transmembrane region" description="Helical" evidence="7">
    <location>
        <begin position="242"/>
        <end position="262"/>
    </location>
</feature>
<feature type="compositionally biased region" description="Basic and acidic residues" evidence="6">
    <location>
        <begin position="447"/>
        <end position="474"/>
    </location>
</feature>
<evidence type="ECO:0000259" key="8">
    <source>
        <dbReference type="Pfam" id="PF20684"/>
    </source>
</evidence>
<evidence type="ECO:0000256" key="1">
    <source>
        <dbReference type="ARBA" id="ARBA00004141"/>
    </source>
</evidence>
<dbReference type="PANTHER" id="PTHR33048">
    <property type="entry name" value="PTH11-LIKE INTEGRAL MEMBRANE PROTEIN (AFU_ORTHOLOGUE AFUA_5G11245)"/>
    <property type="match status" value="1"/>
</dbReference>
<feature type="compositionally biased region" description="Basic and acidic residues" evidence="6">
    <location>
        <begin position="506"/>
        <end position="515"/>
    </location>
</feature>
<feature type="transmembrane region" description="Helical" evidence="7">
    <location>
        <begin position="125"/>
        <end position="145"/>
    </location>
</feature>
<dbReference type="InterPro" id="IPR049326">
    <property type="entry name" value="Rhodopsin_dom_fungi"/>
</dbReference>
<proteinExistence type="inferred from homology"/>
<evidence type="ECO:0000256" key="3">
    <source>
        <dbReference type="ARBA" id="ARBA00022989"/>
    </source>
</evidence>
<comment type="similarity">
    <text evidence="5">Belongs to the SAT4 family.</text>
</comment>
<dbReference type="PANTHER" id="PTHR33048:SF47">
    <property type="entry name" value="INTEGRAL MEMBRANE PROTEIN-RELATED"/>
    <property type="match status" value="1"/>
</dbReference>
<dbReference type="EMBL" id="JAPEVB010000004">
    <property type="protein sequence ID" value="KAJ4388983.1"/>
    <property type="molecule type" value="Genomic_DNA"/>
</dbReference>
<comment type="caution">
    <text evidence="9">The sequence shown here is derived from an EMBL/GenBank/DDBJ whole genome shotgun (WGS) entry which is preliminary data.</text>
</comment>
<keyword evidence="3 7" id="KW-1133">Transmembrane helix</keyword>
<accession>A0A9W9CUH6</accession>
<dbReference type="AlphaFoldDB" id="A0A9W9CUH6"/>
<evidence type="ECO:0000256" key="7">
    <source>
        <dbReference type="SAM" id="Phobius"/>
    </source>
</evidence>
<dbReference type="Pfam" id="PF20684">
    <property type="entry name" value="Fung_rhodopsin"/>
    <property type="match status" value="1"/>
</dbReference>
<feature type="transmembrane region" description="Helical" evidence="7">
    <location>
        <begin position="169"/>
        <end position="190"/>
    </location>
</feature>
<feature type="region of interest" description="Disordered" evidence="6">
    <location>
        <begin position="285"/>
        <end position="310"/>
    </location>
</feature>
<dbReference type="InterPro" id="IPR052337">
    <property type="entry name" value="SAT4-like"/>
</dbReference>
<evidence type="ECO:0000256" key="2">
    <source>
        <dbReference type="ARBA" id="ARBA00022692"/>
    </source>
</evidence>
<gene>
    <name evidence="9" type="ORF">N0V93_006445</name>
</gene>
<feature type="transmembrane region" description="Helical" evidence="7">
    <location>
        <begin position="38"/>
        <end position="63"/>
    </location>
</feature>